<feature type="binding site" description="covalent" evidence="10">
    <location>
        <position position="42"/>
    </location>
    <ligand>
        <name>heme c</name>
        <dbReference type="ChEBI" id="CHEBI:61717"/>
    </ligand>
</feature>
<feature type="binding site" description="covalent" evidence="10">
    <location>
        <position position="39"/>
    </location>
    <ligand>
        <name>heme c</name>
        <dbReference type="ChEBI" id="CHEBI:61717"/>
    </ligand>
</feature>
<evidence type="ECO:0000256" key="2">
    <source>
        <dbReference type="ARBA" id="ARBA00009650"/>
    </source>
</evidence>
<dbReference type="HAMAP" id="MF_00594">
    <property type="entry name" value="Cytc_PetJ"/>
    <property type="match status" value="1"/>
</dbReference>
<accession>A0ABV4XFA2</accession>
<keyword evidence="4 10" id="KW-0602">Photosynthesis</keyword>
<evidence type="ECO:0000256" key="1">
    <source>
        <dbReference type="ARBA" id="ARBA00004518"/>
    </source>
</evidence>
<dbReference type="InterPro" id="IPR008168">
    <property type="entry name" value="Cyt_C_IC"/>
</dbReference>
<dbReference type="EMBL" id="JBHFNQ010000227">
    <property type="protein sequence ID" value="MFB2881493.1"/>
    <property type="molecule type" value="Genomic_DNA"/>
</dbReference>
<evidence type="ECO:0000256" key="6">
    <source>
        <dbReference type="ARBA" id="ARBA00022723"/>
    </source>
</evidence>
<evidence type="ECO:0000256" key="8">
    <source>
        <dbReference type="ARBA" id="ARBA00023004"/>
    </source>
</evidence>
<dbReference type="PROSITE" id="PS51007">
    <property type="entry name" value="CYTC"/>
    <property type="match status" value="1"/>
</dbReference>
<comment type="PTM">
    <text evidence="10">Binds 1 heme c group per subunit.</text>
</comment>
<comment type="caution">
    <text evidence="12">The sequence shown here is derived from an EMBL/GenBank/DDBJ whole genome shotgun (WGS) entry which is preliminary data.</text>
</comment>
<comment type="function">
    <text evidence="10">Functions as an electron carrier between membrane-bound cytochrome b6-f and photosystem I in oxygenic photosynthesis.</text>
</comment>
<evidence type="ECO:0000256" key="7">
    <source>
        <dbReference type="ARBA" id="ARBA00022982"/>
    </source>
</evidence>
<keyword evidence="7 10" id="KW-0249">Electron transport</keyword>
<dbReference type="Pfam" id="PF13442">
    <property type="entry name" value="Cytochrome_CBB3"/>
    <property type="match status" value="1"/>
</dbReference>
<evidence type="ECO:0000256" key="10">
    <source>
        <dbReference type="HAMAP-Rule" id="MF_00594"/>
    </source>
</evidence>
<feature type="binding site" description="axial binding residue" evidence="10">
    <location>
        <position position="83"/>
    </location>
    <ligand>
        <name>heme c</name>
        <dbReference type="ChEBI" id="CHEBI:61717"/>
    </ligand>
    <ligandPart>
        <name>Fe</name>
        <dbReference type="ChEBI" id="CHEBI:18248"/>
    </ligandPart>
</feature>
<evidence type="ECO:0000259" key="11">
    <source>
        <dbReference type="PROSITE" id="PS51007"/>
    </source>
</evidence>
<feature type="binding site" description="axial binding residue" evidence="10">
    <location>
        <position position="43"/>
    </location>
    <ligand>
        <name>heme c</name>
        <dbReference type="ChEBI" id="CHEBI:61717"/>
    </ligand>
    <ligandPart>
        <name>Fe</name>
        <dbReference type="ChEBI" id="CHEBI:18248"/>
    </ligandPart>
</feature>
<feature type="domain" description="Cytochrome c" evidence="11">
    <location>
        <begin position="26"/>
        <end position="106"/>
    </location>
</feature>
<protein>
    <recommendedName>
        <fullName evidence="10">Cytochrome c6</fullName>
    </recommendedName>
    <alternativeName>
        <fullName evidence="10">Cytochrome c-553</fullName>
    </alternativeName>
    <alternativeName>
        <fullName evidence="10">Cytochrome c553</fullName>
    </alternativeName>
    <alternativeName>
        <fullName evidence="10">Soluble cytochrome f</fullName>
    </alternativeName>
</protein>
<keyword evidence="13" id="KW-1185">Reference proteome</keyword>
<dbReference type="NCBIfam" id="NF045930">
    <property type="entry name" value="Cytc6PetJCyano"/>
    <property type="match status" value="1"/>
</dbReference>
<feature type="chain" id="PRO_5044915690" description="Cytochrome c6" evidence="10">
    <location>
        <begin position="26"/>
        <end position="110"/>
    </location>
</feature>
<keyword evidence="8 10" id="KW-0408">Iron</keyword>
<evidence type="ECO:0000313" key="13">
    <source>
        <dbReference type="Proteomes" id="UP001576774"/>
    </source>
</evidence>
<dbReference type="InterPro" id="IPR009056">
    <property type="entry name" value="Cyt_c-like_dom"/>
</dbReference>
<comment type="subcellular location">
    <subcellularLocation>
        <location evidence="1 10">Cellular thylakoid lumen</location>
    </subcellularLocation>
</comment>
<dbReference type="InterPro" id="IPR023655">
    <property type="entry name" value="Cyt_C6"/>
</dbReference>
<dbReference type="PANTHER" id="PTHR34688:SF2">
    <property type="entry name" value="CYTOCHROME C6, CHLOROPLASTIC"/>
    <property type="match status" value="1"/>
</dbReference>
<dbReference type="InterPro" id="IPR036909">
    <property type="entry name" value="Cyt_c-like_dom_sf"/>
</dbReference>
<gene>
    <name evidence="10 12" type="primary">petJ</name>
    <name evidence="12" type="ORF">ACE1CC_31960</name>
</gene>
<comment type="subunit">
    <text evidence="10">Monomer.</text>
</comment>
<evidence type="ECO:0000313" key="12">
    <source>
        <dbReference type="EMBL" id="MFB2881493.1"/>
    </source>
</evidence>
<dbReference type="PANTHER" id="PTHR34688">
    <property type="entry name" value="CYTOCHROME C6, CHLOROPLASTIC"/>
    <property type="match status" value="1"/>
</dbReference>
<feature type="signal peptide" evidence="10">
    <location>
        <begin position="1"/>
        <end position="25"/>
    </location>
</feature>
<evidence type="ECO:0000256" key="4">
    <source>
        <dbReference type="ARBA" id="ARBA00022531"/>
    </source>
</evidence>
<keyword evidence="3 10" id="KW-0813">Transport</keyword>
<reference evidence="12 13" key="1">
    <citation type="submission" date="2024-09" db="EMBL/GenBank/DDBJ databases">
        <title>Floridaenema gen nov. (Aerosakkonemataceae, Aerosakkonematales ord. nov., Cyanobacteria) from benthic tropical and subtropical fresh waters, with the description of four new species.</title>
        <authorList>
            <person name="Moretto J.A."/>
            <person name="Berthold D.E."/>
            <person name="Lefler F.W."/>
            <person name="Huang I.-S."/>
            <person name="Laughinghouse H. IV."/>
        </authorList>
    </citation>
    <scope>NUCLEOTIDE SEQUENCE [LARGE SCALE GENOMIC DNA]</scope>
    <source>
        <strain evidence="12 13">BLCC-F46</strain>
    </source>
</reference>
<proteinExistence type="inferred from homology"/>
<sequence length="110" mass="11837" precursor="true">MKKIVTVLLLTIAILTFAFSRPALAGDAIIGSKIFSANCAACHLGGNNVIIANKNLKKEALEKYGMNSLEAIINQVKKGKNAMPAFSGRLSDNQIEDVATYVLQQAEKGW</sequence>
<dbReference type="Proteomes" id="UP001576774">
    <property type="component" value="Unassembled WGS sequence"/>
</dbReference>
<evidence type="ECO:0000256" key="9">
    <source>
        <dbReference type="ARBA" id="ARBA00023078"/>
    </source>
</evidence>
<dbReference type="RefSeq" id="WP_413274471.1">
    <property type="nucleotide sequence ID" value="NZ_JBHFNQ010000227.1"/>
</dbReference>
<organism evidence="12 13">
    <name type="scientific">Floridaenema aerugineum BLCC-F46</name>
    <dbReference type="NCBI Taxonomy" id="3153654"/>
    <lineage>
        <taxon>Bacteria</taxon>
        <taxon>Bacillati</taxon>
        <taxon>Cyanobacteriota</taxon>
        <taxon>Cyanophyceae</taxon>
        <taxon>Oscillatoriophycideae</taxon>
        <taxon>Aerosakkonematales</taxon>
        <taxon>Aerosakkonemataceae</taxon>
        <taxon>Floridanema</taxon>
        <taxon>Floridanema aerugineum</taxon>
    </lineage>
</organism>
<evidence type="ECO:0000256" key="5">
    <source>
        <dbReference type="ARBA" id="ARBA00022617"/>
    </source>
</evidence>
<keyword evidence="5 10" id="KW-0349">Heme</keyword>
<keyword evidence="9 10" id="KW-0793">Thylakoid</keyword>
<dbReference type="PRINTS" id="PR00605">
    <property type="entry name" value="CYTCHROMECIC"/>
</dbReference>
<evidence type="ECO:0000256" key="3">
    <source>
        <dbReference type="ARBA" id="ARBA00022448"/>
    </source>
</evidence>
<comment type="similarity">
    <text evidence="2 10">Belongs to the cytochrome c family. PetJ subfamily.</text>
</comment>
<keyword evidence="6 10" id="KW-0479">Metal-binding</keyword>
<keyword evidence="10" id="KW-0732">Signal</keyword>
<dbReference type="SUPFAM" id="SSF46626">
    <property type="entry name" value="Cytochrome c"/>
    <property type="match status" value="1"/>
</dbReference>
<name>A0ABV4XFA2_9CYAN</name>
<dbReference type="Gene3D" id="1.10.760.10">
    <property type="entry name" value="Cytochrome c-like domain"/>
    <property type="match status" value="1"/>
</dbReference>